<dbReference type="InterPro" id="IPR035907">
    <property type="entry name" value="Hppk_sf"/>
</dbReference>
<dbReference type="PANTHER" id="PTHR43071">
    <property type="entry name" value="2-AMINO-4-HYDROXY-6-HYDROXYMETHYLDIHYDROPTERIDINE PYROPHOSPHOKINASE"/>
    <property type="match status" value="1"/>
</dbReference>
<evidence type="ECO:0000259" key="13">
    <source>
        <dbReference type="Pfam" id="PF01288"/>
    </source>
</evidence>
<dbReference type="InterPro" id="IPR000550">
    <property type="entry name" value="Hppk"/>
</dbReference>
<dbReference type="UniPathway" id="UPA00077">
    <property type="reaction ID" value="UER00155"/>
</dbReference>
<comment type="similarity">
    <text evidence="2">Belongs to the HPPK family.</text>
</comment>
<dbReference type="Proteomes" id="UP000588068">
    <property type="component" value="Unassembled WGS sequence"/>
</dbReference>
<dbReference type="AlphaFoldDB" id="A0A841HGU5"/>
<evidence type="ECO:0000256" key="12">
    <source>
        <dbReference type="ARBA" id="ARBA00033413"/>
    </source>
</evidence>
<evidence type="ECO:0000256" key="1">
    <source>
        <dbReference type="ARBA" id="ARBA00005051"/>
    </source>
</evidence>
<dbReference type="SUPFAM" id="SSF55083">
    <property type="entry name" value="6-hydroxymethyl-7,8-dihydropterin pyrophosphokinase, HPPK"/>
    <property type="match status" value="1"/>
</dbReference>
<evidence type="ECO:0000256" key="3">
    <source>
        <dbReference type="ARBA" id="ARBA00013253"/>
    </source>
</evidence>
<dbReference type="EMBL" id="JACHHZ010000001">
    <property type="protein sequence ID" value="MBB6091452.1"/>
    <property type="molecule type" value="Genomic_DNA"/>
</dbReference>
<keyword evidence="5 14" id="KW-0808">Transferase</keyword>
<dbReference type="GO" id="GO:0005524">
    <property type="term" value="F:ATP binding"/>
    <property type="evidence" value="ECO:0007669"/>
    <property type="project" value="UniProtKB-KW"/>
</dbReference>
<gene>
    <name evidence="14" type="ORF">HNQ60_000298</name>
</gene>
<evidence type="ECO:0000256" key="7">
    <source>
        <dbReference type="ARBA" id="ARBA00022777"/>
    </source>
</evidence>
<dbReference type="Gene3D" id="3.30.70.560">
    <property type="entry name" value="7,8-Dihydro-6-hydroxymethylpterin-pyrophosphokinase HPPK"/>
    <property type="match status" value="1"/>
</dbReference>
<feature type="domain" description="7,8-dihydro-6-hydroxymethylpterin-pyrophosphokinase" evidence="13">
    <location>
        <begin position="9"/>
        <end position="138"/>
    </location>
</feature>
<dbReference type="Pfam" id="PF01288">
    <property type="entry name" value="HPPK"/>
    <property type="match status" value="1"/>
</dbReference>
<keyword evidence="9" id="KW-0289">Folate biosynthesis</keyword>
<evidence type="ECO:0000256" key="5">
    <source>
        <dbReference type="ARBA" id="ARBA00022679"/>
    </source>
</evidence>
<evidence type="ECO:0000313" key="14">
    <source>
        <dbReference type="EMBL" id="MBB6091452.1"/>
    </source>
</evidence>
<comment type="pathway">
    <text evidence="1">Cofactor biosynthesis; tetrahydrofolate biosynthesis; 2-amino-4-hydroxy-6-hydroxymethyl-7,8-dihydropteridine diphosphate from 7,8-dihydroneopterin triphosphate: step 4/4.</text>
</comment>
<keyword evidence="7 14" id="KW-0418">Kinase</keyword>
<reference evidence="14 15" key="1">
    <citation type="submission" date="2020-08" db="EMBL/GenBank/DDBJ databases">
        <title>Genomic Encyclopedia of Type Strains, Phase IV (KMG-IV): sequencing the most valuable type-strain genomes for metagenomic binning, comparative biology and taxonomic classification.</title>
        <authorList>
            <person name="Goeker M."/>
        </authorList>
    </citation>
    <scope>NUCLEOTIDE SEQUENCE [LARGE SCALE GENOMIC DNA]</scope>
    <source>
        <strain evidence="14 15">DSM 26723</strain>
    </source>
</reference>
<evidence type="ECO:0000256" key="2">
    <source>
        <dbReference type="ARBA" id="ARBA00005810"/>
    </source>
</evidence>
<evidence type="ECO:0000313" key="15">
    <source>
        <dbReference type="Proteomes" id="UP000588068"/>
    </source>
</evidence>
<dbReference type="CDD" id="cd00483">
    <property type="entry name" value="HPPK"/>
    <property type="match status" value="1"/>
</dbReference>
<dbReference type="NCBIfam" id="TIGR01498">
    <property type="entry name" value="folK"/>
    <property type="match status" value="1"/>
</dbReference>
<dbReference type="GO" id="GO:0016301">
    <property type="term" value="F:kinase activity"/>
    <property type="evidence" value="ECO:0007669"/>
    <property type="project" value="UniProtKB-KW"/>
</dbReference>
<accession>A0A841HGU5</accession>
<evidence type="ECO:0000256" key="6">
    <source>
        <dbReference type="ARBA" id="ARBA00022741"/>
    </source>
</evidence>
<keyword evidence="8" id="KW-0067">ATP-binding</keyword>
<protein>
    <recommendedName>
        <fullName evidence="4">2-amino-4-hydroxy-6-hydroxymethyldihydropteridine pyrophosphokinase</fullName>
        <ecNumber evidence="3">2.7.6.3</ecNumber>
    </recommendedName>
    <alternativeName>
        <fullName evidence="11">6-hydroxymethyl-7,8-dihydropterin pyrophosphokinase</fullName>
    </alternativeName>
    <alternativeName>
        <fullName evidence="12">7,8-dihydro-6-hydroxymethylpterin-pyrophosphokinase</fullName>
    </alternativeName>
</protein>
<organism evidence="14 15">
    <name type="scientific">Povalibacter uvarum</name>
    <dbReference type="NCBI Taxonomy" id="732238"/>
    <lineage>
        <taxon>Bacteria</taxon>
        <taxon>Pseudomonadati</taxon>
        <taxon>Pseudomonadota</taxon>
        <taxon>Gammaproteobacteria</taxon>
        <taxon>Steroidobacterales</taxon>
        <taxon>Steroidobacteraceae</taxon>
        <taxon>Povalibacter</taxon>
    </lineage>
</organism>
<evidence type="ECO:0000256" key="8">
    <source>
        <dbReference type="ARBA" id="ARBA00022840"/>
    </source>
</evidence>
<evidence type="ECO:0000256" key="4">
    <source>
        <dbReference type="ARBA" id="ARBA00016218"/>
    </source>
</evidence>
<dbReference type="EC" id="2.7.6.3" evidence="3"/>
<evidence type="ECO:0000256" key="9">
    <source>
        <dbReference type="ARBA" id="ARBA00022909"/>
    </source>
</evidence>
<evidence type="ECO:0000256" key="11">
    <source>
        <dbReference type="ARBA" id="ARBA00029766"/>
    </source>
</evidence>
<name>A0A841HGU5_9GAMM</name>
<dbReference type="GO" id="GO:0046654">
    <property type="term" value="P:tetrahydrofolate biosynthetic process"/>
    <property type="evidence" value="ECO:0007669"/>
    <property type="project" value="UniProtKB-UniPathway"/>
</dbReference>
<comment type="caution">
    <text evidence="14">The sequence shown here is derived from an EMBL/GenBank/DDBJ whole genome shotgun (WGS) entry which is preliminary data.</text>
</comment>
<comment type="function">
    <text evidence="10">Catalyzes the transfer of pyrophosphate from adenosine triphosphate (ATP) to 6-hydroxymethyl-7,8-dihydropterin, an enzymatic step in folate biosynthesis pathway.</text>
</comment>
<proteinExistence type="inferred from homology"/>
<dbReference type="PANTHER" id="PTHR43071:SF1">
    <property type="entry name" value="2-AMINO-4-HYDROXY-6-HYDROXYMETHYLDIHYDROPTERIDINE PYROPHOSPHOKINASE"/>
    <property type="match status" value="1"/>
</dbReference>
<dbReference type="GO" id="GO:0046656">
    <property type="term" value="P:folic acid biosynthetic process"/>
    <property type="evidence" value="ECO:0007669"/>
    <property type="project" value="UniProtKB-KW"/>
</dbReference>
<evidence type="ECO:0000256" key="10">
    <source>
        <dbReference type="ARBA" id="ARBA00029409"/>
    </source>
</evidence>
<dbReference type="RefSeq" id="WP_184329251.1">
    <property type="nucleotide sequence ID" value="NZ_JACHHZ010000001.1"/>
</dbReference>
<dbReference type="GO" id="GO:0003848">
    <property type="term" value="F:2-amino-4-hydroxy-6-hydroxymethyldihydropteridine diphosphokinase activity"/>
    <property type="evidence" value="ECO:0007669"/>
    <property type="project" value="UniProtKB-EC"/>
</dbReference>
<keyword evidence="15" id="KW-1185">Reference proteome</keyword>
<sequence length="164" mass="17973">MSVLWTPAYIAIGSNLDDPAAQVRSALRHLAAIERTRLVVSSRLYRSVPLGPQDQPEFVNAAAGLLTQLSPRELLMQLQEIERSMGRASPVVRWGPRRIDLDLSMYGSRRVSEPDLTVPHPGVPERNFVLYPLRDIAPEVIVPGHASVASLAERIGDAGLVPIP</sequence>
<keyword evidence="6" id="KW-0547">Nucleotide-binding</keyword>